<gene>
    <name evidence="4" type="ORF">GQS65_17830</name>
</gene>
<keyword evidence="1" id="KW-0328">Glycosyltransferase</keyword>
<dbReference type="Proteomes" id="UP000451471">
    <property type="component" value="Unassembled WGS sequence"/>
</dbReference>
<dbReference type="Pfam" id="PF13579">
    <property type="entry name" value="Glyco_trans_4_4"/>
    <property type="match status" value="1"/>
</dbReference>
<keyword evidence="5" id="KW-1185">Reference proteome</keyword>
<name>A0A6B0GRN8_9EURY</name>
<reference evidence="4 5" key="1">
    <citation type="submission" date="2019-12" db="EMBL/GenBank/DDBJ databases">
        <title>Halocatena pleomorpha gen. nov. sp. nov., an extremely halophilic archaeon of family Halobacteriaceae isolated from saltpan soil.</title>
        <authorList>
            <person name="Pal Y."/>
            <person name="Verma A."/>
            <person name="Krishnamurthi S."/>
            <person name="Kumar P."/>
        </authorList>
    </citation>
    <scope>NUCLEOTIDE SEQUENCE [LARGE SCALE GENOMIC DNA]</scope>
    <source>
        <strain evidence="4 5">JCM 16495</strain>
    </source>
</reference>
<dbReference type="AlphaFoldDB" id="A0A6B0GRN8"/>
<organism evidence="4 5">
    <name type="scientific">Halomarina oriensis</name>
    <dbReference type="NCBI Taxonomy" id="671145"/>
    <lineage>
        <taxon>Archaea</taxon>
        <taxon>Methanobacteriati</taxon>
        <taxon>Methanobacteriota</taxon>
        <taxon>Stenosarchaea group</taxon>
        <taxon>Halobacteria</taxon>
        <taxon>Halobacteriales</taxon>
        <taxon>Natronomonadaceae</taxon>
        <taxon>Halomarina</taxon>
    </lineage>
</organism>
<proteinExistence type="predicted"/>
<dbReference type="OrthoDB" id="132546at2157"/>
<evidence type="ECO:0000256" key="2">
    <source>
        <dbReference type="ARBA" id="ARBA00022679"/>
    </source>
</evidence>
<comment type="caution">
    <text evidence="4">The sequence shown here is derived from an EMBL/GenBank/DDBJ whole genome shotgun (WGS) entry which is preliminary data.</text>
</comment>
<feature type="domain" description="Glycosyltransferase subfamily 4-like N-terminal" evidence="3">
    <location>
        <begin position="26"/>
        <end position="182"/>
    </location>
</feature>
<evidence type="ECO:0000259" key="3">
    <source>
        <dbReference type="Pfam" id="PF13579"/>
    </source>
</evidence>
<dbReference type="PANTHER" id="PTHR12526">
    <property type="entry name" value="GLYCOSYLTRANSFERASE"/>
    <property type="match status" value="1"/>
</dbReference>
<dbReference type="SUPFAM" id="SSF53756">
    <property type="entry name" value="UDP-Glycosyltransferase/glycogen phosphorylase"/>
    <property type="match status" value="1"/>
</dbReference>
<accession>A0A6B0GRN8</accession>
<dbReference type="CDD" id="cd03801">
    <property type="entry name" value="GT4_PimA-like"/>
    <property type="match status" value="1"/>
</dbReference>
<dbReference type="InterPro" id="IPR028098">
    <property type="entry name" value="Glyco_trans_4-like_N"/>
</dbReference>
<sequence length="369" mass="40571">MSRFRVCFVSLEAYTFFVPTEGVSTGGAERQLSLLGRELAADLDVHFVVGDYGQAETSRADGVTLHRAYRPAASATPVRRLGHLRSLFHAMRRADADVYVVRGDELLATACYTFARLLGRRWVYNLAVDSQAERSPGPVGRLTDRVFGAMLRDADHVIAQSSHQQRRLRASFAVDATVVPNGYPVLDGGTESSPREAFLFVGRLDPGQKRPHLFLDLAERVPAASFVLVGPDSADERYSRAVASRARRLDNVEFLGRLPPEEVYDQYDRALALVNTSTQEGFPNTFLEAWRAATPVVSLTVDPGRFLDGAAVGCADGSFEELVALTEHVVADPERWTAIGRDHRAAFEARYGIAECATRYANALTHALD</sequence>
<evidence type="ECO:0000256" key="1">
    <source>
        <dbReference type="ARBA" id="ARBA00022676"/>
    </source>
</evidence>
<dbReference type="Gene3D" id="3.40.50.2000">
    <property type="entry name" value="Glycogen Phosphorylase B"/>
    <property type="match status" value="2"/>
</dbReference>
<keyword evidence="2 4" id="KW-0808">Transferase</keyword>
<evidence type="ECO:0000313" key="4">
    <source>
        <dbReference type="EMBL" id="MWG36319.1"/>
    </source>
</evidence>
<dbReference type="Pfam" id="PF13692">
    <property type="entry name" value="Glyco_trans_1_4"/>
    <property type="match status" value="1"/>
</dbReference>
<dbReference type="RefSeq" id="WP_158205980.1">
    <property type="nucleotide sequence ID" value="NZ_WSZK01000034.1"/>
</dbReference>
<dbReference type="EMBL" id="WSZK01000034">
    <property type="protein sequence ID" value="MWG36319.1"/>
    <property type="molecule type" value="Genomic_DNA"/>
</dbReference>
<protein>
    <submittedName>
        <fullName evidence="4">Glycosyltransferase</fullName>
    </submittedName>
</protein>
<dbReference type="GO" id="GO:0016757">
    <property type="term" value="F:glycosyltransferase activity"/>
    <property type="evidence" value="ECO:0007669"/>
    <property type="project" value="UniProtKB-KW"/>
</dbReference>
<evidence type="ECO:0000313" key="5">
    <source>
        <dbReference type="Proteomes" id="UP000451471"/>
    </source>
</evidence>
<dbReference type="PANTHER" id="PTHR12526:SF510">
    <property type="entry name" value="D-INOSITOL 3-PHOSPHATE GLYCOSYLTRANSFERASE"/>
    <property type="match status" value="1"/>
</dbReference>